<evidence type="ECO:0000256" key="1">
    <source>
        <dbReference type="SAM" id="MobiDB-lite"/>
    </source>
</evidence>
<feature type="compositionally biased region" description="Basic and acidic residues" evidence="1">
    <location>
        <begin position="151"/>
        <end position="167"/>
    </location>
</feature>
<protein>
    <recommendedName>
        <fullName evidence="2">MOM1 alpha-helical domain-containing protein</fullName>
    </recommendedName>
</protein>
<feature type="region of interest" description="Disordered" evidence="1">
    <location>
        <begin position="1716"/>
        <end position="1755"/>
    </location>
</feature>
<feature type="compositionally biased region" description="Pro residues" evidence="1">
    <location>
        <begin position="1774"/>
        <end position="1784"/>
    </location>
</feature>
<feature type="region of interest" description="Disordered" evidence="1">
    <location>
        <begin position="1397"/>
        <end position="1443"/>
    </location>
</feature>
<dbReference type="GO" id="GO:0031507">
    <property type="term" value="P:heterochromatin formation"/>
    <property type="evidence" value="ECO:0007669"/>
    <property type="project" value="InterPro"/>
</dbReference>
<evidence type="ECO:0000259" key="2">
    <source>
        <dbReference type="Pfam" id="PF25029"/>
    </source>
</evidence>
<feature type="region of interest" description="Disordered" evidence="1">
    <location>
        <begin position="1"/>
        <end position="177"/>
    </location>
</feature>
<reference evidence="3" key="1">
    <citation type="journal article" date="2013" name="Nature">
        <title>Draft genome of the wheat A-genome progenitor Triticum urartu.</title>
        <authorList>
            <person name="Ling H.Q."/>
            <person name="Zhao S."/>
            <person name="Liu D."/>
            <person name="Wang J."/>
            <person name="Sun H."/>
            <person name="Zhang C."/>
            <person name="Fan H."/>
            <person name="Li D."/>
            <person name="Dong L."/>
            <person name="Tao Y."/>
            <person name="Gao C."/>
            <person name="Wu H."/>
            <person name="Li Y."/>
            <person name="Cui Y."/>
            <person name="Guo X."/>
            <person name="Zheng S."/>
            <person name="Wang B."/>
            <person name="Yu K."/>
            <person name="Liang Q."/>
            <person name="Yang W."/>
            <person name="Lou X."/>
            <person name="Chen J."/>
            <person name="Feng M."/>
            <person name="Jian J."/>
            <person name="Zhang X."/>
            <person name="Luo G."/>
            <person name="Jiang Y."/>
            <person name="Liu J."/>
            <person name="Wang Z."/>
            <person name="Sha Y."/>
            <person name="Zhang B."/>
            <person name="Wu H."/>
            <person name="Tang D."/>
            <person name="Shen Q."/>
            <person name="Xue P."/>
            <person name="Zou S."/>
            <person name="Wang X."/>
            <person name="Liu X."/>
            <person name="Wang F."/>
            <person name="Yang Y."/>
            <person name="An X."/>
            <person name="Dong Z."/>
            <person name="Zhang K."/>
            <person name="Zhang X."/>
            <person name="Luo M.C."/>
            <person name="Dvorak J."/>
            <person name="Tong Y."/>
            <person name="Wang J."/>
            <person name="Yang H."/>
            <person name="Li Z."/>
            <person name="Wang D."/>
            <person name="Zhang A."/>
            <person name="Wang J."/>
        </authorList>
    </citation>
    <scope>NUCLEOTIDE SEQUENCE</scope>
</reference>
<feature type="compositionally biased region" description="Low complexity" evidence="1">
    <location>
        <begin position="1740"/>
        <end position="1754"/>
    </location>
</feature>
<feature type="domain" description="MOM1 alpha-helical" evidence="2">
    <location>
        <begin position="991"/>
        <end position="1089"/>
    </location>
</feature>
<dbReference type="InterPro" id="IPR027417">
    <property type="entry name" value="P-loop_NTPase"/>
</dbReference>
<feature type="compositionally biased region" description="Polar residues" evidence="1">
    <location>
        <begin position="1724"/>
        <end position="1735"/>
    </location>
</feature>
<gene>
    <name evidence="3" type="ORF">TRIUR3_33069</name>
</gene>
<evidence type="ECO:0000313" key="3">
    <source>
        <dbReference type="EMBL" id="EMS61203.1"/>
    </source>
</evidence>
<dbReference type="InterPro" id="IPR056882">
    <property type="entry name" value="MOM1_dom"/>
</dbReference>
<feature type="region of interest" description="Disordered" evidence="1">
    <location>
        <begin position="1945"/>
        <end position="2020"/>
    </location>
</feature>
<dbReference type="STRING" id="4572.M7ZDB0"/>
<feature type="compositionally biased region" description="Pro residues" evidence="1">
    <location>
        <begin position="1794"/>
        <end position="1804"/>
    </location>
</feature>
<feature type="compositionally biased region" description="Low complexity" evidence="1">
    <location>
        <begin position="1813"/>
        <end position="1824"/>
    </location>
</feature>
<dbReference type="eggNOG" id="KOG0384">
    <property type="taxonomic scope" value="Eukaryota"/>
</dbReference>
<feature type="compositionally biased region" description="Polar residues" evidence="1">
    <location>
        <begin position="75"/>
        <end position="104"/>
    </location>
</feature>
<feature type="compositionally biased region" description="Polar residues" evidence="1">
    <location>
        <begin position="1945"/>
        <end position="1965"/>
    </location>
</feature>
<feature type="compositionally biased region" description="Polar residues" evidence="1">
    <location>
        <begin position="128"/>
        <end position="146"/>
    </location>
</feature>
<proteinExistence type="predicted"/>
<organism evidence="3">
    <name type="scientific">Triticum urartu</name>
    <name type="common">Red wild einkorn</name>
    <name type="synonym">Crithodium urartu</name>
    <dbReference type="NCBI Taxonomy" id="4572"/>
    <lineage>
        <taxon>Eukaryota</taxon>
        <taxon>Viridiplantae</taxon>
        <taxon>Streptophyta</taxon>
        <taxon>Embryophyta</taxon>
        <taxon>Tracheophyta</taxon>
        <taxon>Spermatophyta</taxon>
        <taxon>Magnoliopsida</taxon>
        <taxon>Liliopsida</taxon>
        <taxon>Poales</taxon>
        <taxon>Poaceae</taxon>
        <taxon>BOP clade</taxon>
        <taxon>Pooideae</taxon>
        <taxon>Triticodae</taxon>
        <taxon>Triticeae</taxon>
        <taxon>Triticinae</taxon>
        <taxon>Triticum</taxon>
    </lineage>
</organism>
<name>M7ZDB0_TRIUA</name>
<feature type="region of interest" description="Disordered" evidence="1">
    <location>
        <begin position="1099"/>
        <end position="1134"/>
    </location>
</feature>
<dbReference type="SUPFAM" id="SSF52540">
    <property type="entry name" value="P-loop containing nucleoside triphosphate hydrolases"/>
    <property type="match status" value="1"/>
</dbReference>
<accession>M7ZDB0</accession>
<feature type="region of interest" description="Disordered" evidence="1">
    <location>
        <begin position="1768"/>
        <end position="1824"/>
    </location>
</feature>
<sequence>MANTRSGGANNEGAGGTSARKGSAATSAKDPKSATTSTSSASGRESRSLSTCETSDEQKPNLRRSNRETKGKNPILTTSSASTPVPQKSIRGRSNPSTPGTPKSSARKLKGSTRKASTPRTSDRVKKSTVSASTASNDATGVSSPVATPDKTVKREIDEHDSTKNDASESGTMPLKKQKRLTAQSYTNIFKTSSEEYEKSPAYEGNASKVHTEDNGSVLRYEESGAHEEDNQAHLSQVANNFLEGYTSGLCEVPKVILETDGLKTDVEKSEEDKQAYSSQVVNKFWEGYTSGQCEAPKVILETDGLKNDVEKSAPISEVCSTIFYSFELSVFFILLFMKSRPCCPFLSLIILPSAWKDLVTLSSPVQAHMTVDLCSSSPAMDATEPTDDCSEFALHVAMGQKADSSKFVEYWVPARLSRVQLEMYCYTLLSNSPALRSHSKTDSVGALRNILVSLRKCCDHPYLVDKTLHLLLTKGHPVTDILDIGVSASGKLLLLDKMLQEIWKKGQRVLILSQSCGGAGNPMGDILDDFVNQRFGFESYERVERDLNVRKKQGAMSMFNDTTKGRDWNPTNDLRVLQKISIESQSECVPIFRLYSSCTVEEKALILAKHGHILDSTVQNIRPILSHSLLSWGASFLFSRLEGLKNYACLPKDSDAEKLFMDKVLLDLKKLSTKDDPSTKMSNAAISQAHLSGPFYSRDSLVVGEREGISAPDSDLPKFWVNLLDQKSPRWQYITEQAQRSCRKIQNMEEGNVPADEADEGSTKRRKIAGILDSSANVLAGEDQDSILPETNTACSSRRKIAGILDSSANVLAGEDKDSILPETNVTSSSHQISVDDTWQEQGVENLQDTQKSLHIQLKPEISKLYELFELPTFGGWSQMACSFSVHLLCCCPCHLEVGPEGMLPLCRGLLNAYVGGGGLVGIPSCPNSEGPAGNRPWQLFPVIPLLCNEGSLLLRILLVQLPCLLREWQPVWPWAKRFGEDEEGSGAGSVKCLCEELLEYTLKNHQVSQVPKDILHAFNIALCWRAASLSRHKVDHRESLALAVEHLKYECSETLAEKVYKKLRILKKEFSHRVGRTSKSNQSISVKNISPYQQETSTKYGCDKSIPKQAGDKSIPKQAASVGGNESHQEDSHDLVIEPIVPGEKEVLYVPEIHEKQHLSKDALLNRITEKRIKLVDMVFSLREKNIHDKQTNEVAMFDMHRHKGVEKLREACRIVVEHLRRSQAAPEDRGSQRKLIVEWFTMLLYAFLKHMRYQREKLDLQQSMVWTKELQLKENFLHEAKFGQLDLTFDEHIYLPDSGFAIEEFSHFSSCVDTATLANCLQSLHETSAMEVTLVRSVIPSDVINAEAARNGSAEVLIHNGGMPASEGIGLTENTISNIFDCIDSQGGASLAVQHQVNSSPAIDNSINQESSSGDDRRTEHVGRQSGMGSQPLPGETDQHLGDAEMEVNTGNGDNTQADPPYLEPQIVVPVPSQASLQMSNEVEAEANLLLQSGQPIAAPAQLLQREAEQVDRSGMIPAQTLQPEMQPSASREAYMQSDLIIQSAQPSMVPTELSQRNVEQASLYRVPSSQCLPSGMHPWVPLSSILLERTHSDQCQPSHQPEAALGSSAKMVASMVFNHPPVGDEPLKNELHRLRSYIDSLNKTNELKKSQLRTECSQEIDKVKQKYDLLLQEQDSTHLQQTRTLDNLCEKVLLNQSIADYFRAKFISSSGAQARAHSPPNHQTPQASQQVPPRPSAVASTASPAASSSAGRPLVLTHHIQPLQVDRPSPSSPADPPPHVQPLKVDRPSPSSPAGPPPHVQPLKVDRLSPSSSPSSQVVRPRPSILNNIVRSPSTTFSLAPVLPRGSFGVQSDLARARAPAPHLRRRLPPQVLSMASANQQQLPTKLESMSARTRATPVTPVNIRQSCPQAVPPGNPSLSSLHPSLYPTLATLLGPSSSHQIQQVPLLPSSSQPTRLSSPVPSTPNPVLPLTSPRGLTMTSSVSSAASNVLPSRGVGPSASGTLQSDPDPARSMNG</sequence>
<feature type="compositionally biased region" description="Polar residues" evidence="1">
    <location>
        <begin position="1982"/>
        <end position="1995"/>
    </location>
</feature>
<feature type="compositionally biased region" description="Low complexity" evidence="1">
    <location>
        <begin position="23"/>
        <end position="51"/>
    </location>
</feature>
<feature type="compositionally biased region" description="Basic and acidic residues" evidence="1">
    <location>
        <begin position="1103"/>
        <end position="1117"/>
    </location>
</feature>
<dbReference type="PANTHER" id="PTHR35116:SF2">
    <property type="entry name" value="ATP-DEPENDENT HELICASE FAMILY PROTEIN-RELATED"/>
    <property type="match status" value="1"/>
</dbReference>
<dbReference type="OMA" id="IILPSAW"/>
<dbReference type="EMBL" id="KD099419">
    <property type="protein sequence ID" value="EMS61203.1"/>
    <property type="molecule type" value="Genomic_DNA"/>
</dbReference>
<feature type="compositionally biased region" description="Basic and acidic residues" evidence="1">
    <location>
        <begin position="56"/>
        <end position="71"/>
    </location>
</feature>
<dbReference type="Gene3D" id="3.40.50.300">
    <property type="entry name" value="P-loop containing nucleotide triphosphate hydrolases"/>
    <property type="match status" value="2"/>
</dbReference>
<dbReference type="PANTHER" id="PTHR35116">
    <property type="entry name" value="HELICASE PROTEIN MOM1"/>
    <property type="match status" value="1"/>
</dbReference>
<dbReference type="Gene3D" id="6.10.250.1310">
    <property type="match status" value="1"/>
</dbReference>
<dbReference type="InterPro" id="IPR039322">
    <property type="entry name" value="MOM1"/>
</dbReference>
<feature type="compositionally biased region" description="Basic and acidic residues" evidence="1">
    <location>
        <begin position="1417"/>
        <end position="1426"/>
    </location>
</feature>
<feature type="compositionally biased region" description="Polar residues" evidence="1">
    <location>
        <begin position="1397"/>
        <end position="1415"/>
    </location>
</feature>
<dbReference type="Pfam" id="PF25029">
    <property type="entry name" value="MOM1"/>
    <property type="match status" value="1"/>
</dbReference>